<dbReference type="EMBL" id="GL883153">
    <property type="protein sequence ID" value="EGF99935.1"/>
    <property type="molecule type" value="Genomic_DNA"/>
</dbReference>
<dbReference type="PANTHER" id="PTHR15241">
    <property type="entry name" value="TRANSFORMER-2-RELATED"/>
    <property type="match status" value="1"/>
</dbReference>
<feature type="transmembrane region" description="Helical" evidence="2">
    <location>
        <begin position="60"/>
        <end position="80"/>
    </location>
</feature>
<gene>
    <name evidence="4" type="ORF">MELLADRAFT_93976</name>
</gene>
<evidence type="ECO:0000256" key="2">
    <source>
        <dbReference type="SAM" id="Phobius"/>
    </source>
</evidence>
<name>F4S5Z1_MELLP</name>
<dbReference type="InterPro" id="IPR000504">
    <property type="entry name" value="RRM_dom"/>
</dbReference>
<sequence length="92" mass="10168">MIHRHTKLHGKHNLQPGRLLFVGSVAWYTDTNSLTQALNQFGKVVDSIVMQDRKTGRSRGFGFITVGLILSPQLTTTHLLSTPIKNPPTSTS</sequence>
<dbReference type="InterPro" id="IPR012677">
    <property type="entry name" value="Nucleotide-bd_a/b_plait_sf"/>
</dbReference>
<dbReference type="PROSITE" id="PS50102">
    <property type="entry name" value="RRM"/>
    <property type="match status" value="1"/>
</dbReference>
<dbReference type="HOGENOM" id="CLU_2413731_0_0_1"/>
<evidence type="ECO:0000259" key="3">
    <source>
        <dbReference type="PROSITE" id="PS50102"/>
    </source>
</evidence>
<dbReference type="OrthoDB" id="439808at2759"/>
<accession>F4S5Z1</accession>
<dbReference type="SUPFAM" id="SSF54928">
    <property type="entry name" value="RNA-binding domain, RBD"/>
    <property type="match status" value="1"/>
</dbReference>
<dbReference type="VEuPathDB" id="FungiDB:MELLADRAFT_93976"/>
<dbReference type="GO" id="GO:0003723">
    <property type="term" value="F:RNA binding"/>
    <property type="evidence" value="ECO:0007669"/>
    <property type="project" value="UniProtKB-UniRule"/>
</dbReference>
<dbReference type="Proteomes" id="UP000001072">
    <property type="component" value="Unassembled WGS sequence"/>
</dbReference>
<feature type="domain" description="RRM" evidence="3">
    <location>
        <begin position="18"/>
        <end position="66"/>
    </location>
</feature>
<organism evidence="5">
    <name type="scientific">Melampsora larici-populina (strain 98AG31 / pathotype 3-4-7)</name>
    <name type="common">Poplar leaf rust fungus</name>
    <dbReference type="NCBI Taxonomy" id="747676"/>
    <lineage>
        <taxon>Eukaryota</taxon>
        <taxon>Fungi</taxon>
        <taxon>Dikarya</taxon>
        <taxon>Basidiomycota</taxon>
        <taxon>Pucciniomycotina</taxon>
        <taxon>Pucciniomycetes</taxon>
        <taxon>Pucciniales</taxon>
        <taxon>Melampsoraceae</taxon>
        <taxon>Melampsora</taxon>
    </lineage>
</organism>
<evidence type="ECO:0000313" key="4">
    <source>
        <dbReference type="EMBL" id="EGF99935.1"/>
    </source>
</evidence>
<dbReference type="GeneID" id="18936751"/>
<keyword evidence="2" id="KW-0812">Transmembrane</keyword>
<keyword evidence="2" id="KW-1133">Transmembrane helix</keyword>
<keyword evidence="2" id="KW-0472">Membrane</keyword>
<keyword evidence="5" id="KW-1185">Reference proteome</keyword>
<dbReference type="Pfam" id="PF00076">
    <property type="entry name" value="RRM_1"/>
    <property type="match status" value="1"/>
</dbReference>
<evidence type="ECO:0000256" key="1">
    <source>
        <dbReference type="PROSITE-ProRule" id="PRU00176"/>
    </source>
</evidence>
<dbReference type="PANTHER" id="PTHR15241:SF298">
    <property type="entry name" value="GLYCINE-RICH RNA-BINDING, ABSCISIC ACID-INDUCIBLE PROTEIN-LIKE"/>
    <property type="match status" value="1"/>
</dbReference>
<proteinExistence type="predicted"/>
<reference evidence="5" key="1">
    <citation type="journal article" date="2011" name="Proc. Natl. Acad. Sci. U.S.A.">
        <title>Obligate biotrophy features unraveled by the genomic analysis of rust fungi.</title>
        <authorList>
            <person name="Duplessis S."/>
            <person name="Cuomo C.A."/>
            <person name="Lin Y.-C."/>
            <person name="Aerts A."/>
            <person name="Tisserant E."/>
            <person name="Veneault-Fourrey C."/>
            <person name="Joly D.L."/>
            <person name="Hacquard S."/>
            <person name="Amselem J."/>
            <person name="Cantarel B.L."/>
            <person name="Chiu R."/>
            <person name="Coutinho P.M."/>
            <person name="Feau N."/>
            <person name="Field M."/>
            <person name="Frey P."/>
            <person name="Gelhaye E."/>
            <person name="Goldberg J."/>
            <person name="Grabherr M.G."/>
            <person name="Kodira C.D."/>
            <person name="Kohler A."/>
            <person name="Kuees U."/>
            <person name="Lindquist E.A."/>
            <person name="Lucas S.M."/>
            <person name="Mago R."/>
            <person name="Mauceli E."/>
            <person name="Morin E."/>
            <person name="Murat C."/>
            <person name="Pangilinan J.L."/>
            <person name="Park R."/>
            <person name="Pearson M."/>
            <person name="Quesneville H."/>
            <person name="Rouhier N."/>
            <person name="Sakthikumar S."/>
            <person name="Salamov A.A."/>
            <person name="Schmutz J."/>
            <person name="Selles B."/>
            <person name="Shapiro H."/>
            <person name="Tanguay P."/>
            <person name="Tuskan G.A."/>
            <person name="Henrissat B."/>
            <person name="Van de Peer Y."/>
            <person name="Rouze P."/>
            <person name="Ellis J.G."/>
            <person name="Dodds P.N."/>
            <person name="Schein J.E."/>
            <person name="Zhong S."/>
            <person name="Hamelin R.C."/>
            <person name="Grigoriev I.V."/>
            <person name="Szabo L.J."/>
            <person name="Martin F."/>
        </authorList>
    </citation>
    <scope>NUCLEOTIDE SEQUENCE [LARGE SCALE GENOMIC DNA]</scope>
    <source>
        <strain evidence="5">98AG31 / pathotype 3-4-7</strain>
    </source>
</reference>
<dbReference type="Gene3D" id="3.30.70.330">
    <property type="match status" value="1"/>
</dbReference>
<dbReference type="KEGG" id="mlr:MELLADRAFT_93976"/>
<dbReference type="STRING" id="747676.F4S5Z1"/>
<evidence type="ECO:0000313" key="5">
    <source>
        <dbReference type="Proteomes" id="UP000001072"/>
    </source>
</evidence>
<dbReference type="eggNOG" id="KOG0118">
    <property type="taxonomic scope" value="Eukaryota"/>
</dbReference>
<keyword evidence="1" id="KW-0694">RNA-binding</keyword>
<protein>
    <recommendedName>
        <fullName evidence="3">RRM domain-containing protein</fullName>
    </recommendedName>
</protein>
<dbReference type="AlphaFoldDB" id="F4S5Z1"/>
<dbReference type="RefSeq" id="XP_007416839.1">
    <property type="nucleotide sequence ID" value="XM_007416777.1"/>
</dbReference>
<dbReference type="InParanoid" id="F4S5Z1"/>
<dbReference type="InterPro" id="IPR035979">
    <property type="entry name" value="RBD_domain_sf"/>
</dbReference>